<dbReference type="Gene3D" id="2.180.10.10">
    <property type="entry name" value="RHS repeat-associated core"/>
    <property type="match status" value="1"/>
</dbReference>
<keyword evidence="1" id="KW-0732">Signal</keyword>
<organism evidence="2 3">
    <name type="scientific">Flavobacterium branchiarum</name>
    <dbReference type="NCBI Taxonomy" id="1114870"/>
    <lineage>
        <taxon>Bacteria</taxon>
        <taxon>Pseudomonadati</taxon>
        <taxon>Bacteroidota</taxon>
        <taxon>Flavobacteriia</taxon>
        <taxon>Flavobacteriales</taxon>
        <taxon>Flavobacteriaceae</taxon>
        <taxon>Flavobacterium</taxon>
    </lineage>
</organism>
<feature type="chain" id="PRO_5046397542" description="RHS repeat-associated core domain-containing protein" evidence="1">
    <location>
        <begin position="20"/>
        <end position="357"/>
    </location>
</feature>
<keyword evidence="3" id="KW-1185">Reference proteome</keyword>
<name>A0ABV5FRI1_9FLAO</name>
<evidence type="ECO:0000256" key="1">
    <source>
        <dbReference type="SAM" id="SignalP"/>
    </source>
</evidence>
<reference evidence="2 3" key="1">
    <citation type="submission" date="2024-09" db="EMBL/GenBank/DDBJ databases">
        <authorList>
            <person name="Sun Q."/>
            <person name="Mori K."/>
        </authorList>
    </citation>
    <scope>NUCLEOTIDE SEQUENCE [LARGE SCALE GENOMIC DNA]</scope>
    <source>
        <strain evidence="2 3">CECT 7908</strain>
    </source>
</reference>
<evidence type="ECO:0000313" key="3">
    <source>
        <dbReference type="Proteomes" id="UP001589589"/>
    </source>
</evidence>
<dbReference type="EMBL" id="JBHMEX010000061">
    <property type="protein sequence ID" value="MFB9066149.1"/>
    <property type="molecule type" value="Genomic_DNA"/>
</dbReference>
<dbReference type="Proteomes" id="UP001589589">
    <property type="component" value="Unassembled WGS sequence"/>
</dbReference>
<proteinExistence type="predicted"/>
<evidence type="ECO:0000313" key="2">
    <source>
        <dbReference type="EMBL" id="MFB9066149.1"/>
    </source>
</evidence>
<sequence>MKTLYFLILLILSFNVVSAQEILSKEEQERRAKNVLAGNPFAKYGSKAPVATLTNGKYLEVHDLDSIVTIGRVRWHVKNQQIVGRIIHDPTDPYAQPIGDAVGRWISPDPLSEKMPNYGSYVYTFNNPINFVDPTGMIAEPPTGVDANDGAIHTDSSGSWKYNKATTTWMGQNGAKDLGNTIALNNVNIKGYKKTSYYQGYFDTYKYIDGKNPYSPYIPDATGFSTNVNINTGLFGEFHGAIGIAIDRKKDFAFFGSYGGNIGYNGTLALPKLGCGLSFDMYDNYGGNTGVLDGLRGTSTGYTGSLLFGGTYSKSAESNNFGFSDKGVETKSFDLKVGFNAGFTGSNTIIFYNSKNN</sequence>
<feature type="signal peptide" evidence="1">
    <location>
        <begin position="1"/>
        <end position="19"/>
    </location>
</feature>
<accession>A0ABV5FRI1</accession>
<dbReference type="RefSeq" id="WP_290263204.1">
    <property type="nucleotide sequence ID" value="NZ_JAUFQQ010000003.1"/>
</dbReference>
<protein>
    <recommendedName>
        <fullName evidence="4">RHS repeat-associated core domain-containing protein</fullName>
    </recommendedName>
</protein>
<gene>
    <name evidence="2" type="ORF">ACFFUQ_19210</name>
</gene>
<evidence type="ECO:0008006" key="4">
    <source>
        <dbReference type="Google" id="ProtNLM"/>
    </source>
</evidence>
<comment type="caution">
    <text evidence="2">The sequence shown here is derived from an EMBL/GenBank/DDBJ whole genome shotgun (WGS) entry which is preliminary data.</text>
</comment>